<dbReference type="PANTHER" id="PTHR39338">
    <property type="entry name" value="BLL5662 PROTEIN-RELATED"/>
    <property type="match status" value="1"/>
</dbReference>
<reference evidence="1 2" key="1">
    <citation type="submission" date="2020-03" db="EMBL/GenBank/DDBJ databases">
        <title>The genome sequence of Microvirga sp. c23x22.</title>
        <authorList>
            <person name="Zhang X."/>
        </authorList>
    </citation>
    <scope>NUCLEOTIDE SEQUENCE [LARGE SCALE GENOMIC DNA]</scope>
    <source>
        <strain evidence="2">c23x22</strain>
    </source>
</reference>
<evidence type="ECO:0000313" key="2">
    <source>
        <dbReference type="Proteomes" id="UP000707352"/>
    </source>
</evidence>
<dbReference type="RefSeq" id="WP_167672394.1">
    <property type="nucleotide sequence ID" value="NZ_JAATJS010000002.1"/>
</dbReference>
<keyword evidence="2" id="KW-1185">Reference proteome</keyword>
<organism evidence="1 2">
    <name type="scientific">Microvirga terricola</name>
    <dbReference type="NCBI Taxonomy" id="2719797"/>
    <lineage>
        <taxon>Bacteria</taxon>
        <taxon>Pseudomonadati</taxon>
        <taxon>Pseudomonadota</taxon>
        <taxon>Alphaproteobacteria</taxon>
        <taxon>Hyphomicrobiales</taxon>
        <taxon>Methylobacteriaceae</taxon>
        <taxon>Microvirga</taxon>
    </lineage>
</organism>
<protein>
    <submittedName>
        <fullName evidence="1">VWA domain-containing protein</fullName>
    </submittedName>
</protein>
<dbReference type="PANTHER" id="PTHR39338:SF7">
    <property type="entry name" value="BLL6692 PROTEIN"/>
    <property type="match status" value="1"/>
</dbReference>
<name>A0ABX0V9L0_9HYPH</name>
<evidence type="ECO:0000313" key="1">
    <source>
        <dbReference type="EMBL" id="NIX76524.1"/>
    </source>
</evidence>
<gene>
    <name evidence="1" type="ORF">HB375_07820</name>
</gene>
<dbReference type="Proteomes" id="UP000707352">
    <property type="component" value="Unassembled WGS sequence"/>
</dbReference>
<sequence length="390" mass="46025">MFLTFFTELRAAKIPVSLREYLSLLEALEKDLADKKVEDFYYLSRACLVKDERHFDKFDQVFGRVFKGFENLAQAIEAGIPEEWLRKLAERYLTDEEKRQIEAMGWDKLFETLKERLKEQQGRHQGGNKWIGTAGTSPFGAYGYNPEGIRIGQDKNRNFRAVKVWDKREFKDFDDTVELGVRNMRVALRRLRRFARTGAAEELDLDETIHETAHKGYLDVRLRPERRNAVKVLLFLDVGGSMDWHIEIAEELFSAARLEFKHFEHFYFHNCVYENLWKENRRRFDQVIPTLDVIRTYPSDYRVVFVGDASMSPYEITMPGGSVEHWNEEPGQVWLQRLLGHFPKAVWLNPVTKPHWGYTQSIALMRQLFSDRMYPLNLEGIDQAMRELVR</sequence>
<dbReference type="InterPro" id="IPR008912">
    <property type="entry name" value="Uncharacterised_CoxE"/>
</dbReference>
<dbReference type="EMBL" id="JAATJS010000002">
    <property type="protein sequence ID" value="NIX76524.1"/>
    <property type="molecule type" value="Genomic_DNA"/>
</dbReference>
<dbReference type="Pfam" id="PF05762">
    <property type="entry name" value="VWA_CoxE"/>
    <property type="match status" value="1"/>
</dbReference>
<accession>A0ABX0V9L0</accession>
<comment type="caution">
    <text evidence="1">The sequence shown here is derived from an EMBL/GenBank/DDBJ whole genome shotgun (WGS) entry which is preliminary data.</text>
</comment>
<proteinExistence type="predicted"/>